<evidence type="ECO:0000313" key="7">
    <source>
        <dbReference type="EnsemblMetazoa" id="PHUM603680-PA"/>
    </source>
</evidence>
<name>E0W3E2_PEDHC</name>
<evidence type="ECO:0000313" key="6">
    <source>
        <dbReference type="EMBL" id="EEB20148.1"/>
    </source>
</evidence>
<evidence type="ECO:0000313" key="8">
    <source>
        <dbReference type="Proteomes" id="UP000009046"/>
    </source>
</evidence>
<dbReference type="EMBL" id="AAZO01007374">
    <property type="status" value="NOT_ANNOTATED_CDS"/>
    <property type="molecule type" value="Genomic_DNA"/>
</dbReference>
<dbReference type="EnsemblMetazoa" id="PHUM603680-RA">
    <property type="protein sequence ID" value="PHUM603680-PA"/>
    <property type="gene ID" value="PHUM603680"/>
</dbReference>
<evidence type="ECO:0000256" key="3">
    <source>
        <dbReference type="ARBA" id="ARBA00022679"/>
    </source>
</evidence>
<dbReference type="GO" id="GO:0016020">
    <property type="term" value="C:membrane"/>
    <property type="evidence" value="ECO:0007669"/>
    <property type="project" value="UniProtKB-SubCell"/>
</dbReference>
<organism>
    <name type="scientific">Pediculus humanus subsp. corporis</name>
    <name type="common">Body louse</name>
    <dbReference type="NCBI Taxonomy" id="121224"/>
    <lineage>
        <taxon>Eukaryota</taxon>
        <taxon>Metazoa</taxon>
        <taxon>Ecdysozoa</taxon>
        <taxon>Arthropoda</taxon>
        <taxon>Hexapoda</taxon>
        <taxon>Insecta</taxon>
        <taxon>Pterygota</taxon>
        <taxon>Neoptera</taxon>
        <taxon>Paraneoptera</taxon>
        <taxon>Psocodea</taxon>
        <taxon>Troctomorpha</taxon>
        <taxon>Phthiraptera</taxon>
        <taxon>Anoplura</taxon>
        <taxon>Pediculidae</taxon>
        <taxon>Pediculus</taxon>
    </lineage>
</organism>
<keyword evidence="8" id="KW-1185">Reference proteome</keyword>
<comment type="catalytic activity">
    <reaction evidence="5">
        <text>glucuronate acceptor + UDP-alpha-D-glucuronate = acceptor beta-D-glucuronoside + UDP + H(+)</text>
        <dbReference type="Rhea" id="RHEA:21032"/>
        <dbReference type="ChEBI" id="CHEBI:15378"/>
        <dbReference type="ChEBI" id="CHEBI:58052"/>
        <dbReference type="ChEBI" id="CHEBI:58223"/>
        <dbReference type="ChEBI" id="CHEBI:132367"/>
        <dbReference type="ChEBI" id="CHEBI:132368"/>
        <dbReference type="EC" id="2.4.1.17"/>
    </reaction>
</comment>
<reference evidence="7" key="3">
    <citation type="submission" date="2020-05" db="UniProtKB">
        <authorList>
            <consortium name="EnsemblMetazoa"/>
        </authorList>
    </citation>
    <scope>IDENTIFICATION</scope>
    <source>
        <strain evidence="7">USDA</strain>
    </source>
</reference>
<dbReference type="InParanoid" id="E0W3E2"/>
<feature type="chain" id="PRO_5011326131" description="UDP-glucuronosyltransferase" evidence="5">
    <location>
        <begin position="28"/>
        <end position="493"/>
    </location>
</feature>
<dbReference type="InterPro" id="IPR050271">
    <property type="entry name" value="UDP-glycosyltransferase"/>
</dbReference>
<comment type="subcellular location">
    <subcellularLocation>
        <location evidence="5">Membrane</location>
        <topology evidence="5">Single-pass membrane protein</topology>
    </subcellularLocation>
</comment>
<dbReference type="GeneID" id="8237027"/>
<dbReference type="eggNOG" id="KOG1192">
    <property type="taxonomic scope" value="Eukaryota"/>
</dbReference>
<gene>
    <name evidence="7" type="primary">8237027</name>
    <name evidence="6" type="ORF">Phum_PHUM603680</name>
</gene>
<dbReference type="Pfam" id="PF00201">
    <property type="entry name" value="UDPGT"/>
    <property type="match status" value="1"/>
</dbReference>
<dbReference type="VEuPathDB" id="VectorBase:PHUM603680"/>
<dbReference type="InterPro" id="IPR035595">
    <property type="entry name" value="UDP_glycos_trans_CS"/>
</dbReference>
<dbReference type="SUPFAM" id="SSF53756">
    <property type="entry name" value="UDP-Glycosyltransferase/glycogen phosphorylase"/>
    <property type="match status" value="1"/>
</dbReference>
<dbReference type="InterPro" id="IPR002213">
    <property type="entry name" value="UDP_glucos_trans"/>
</dbReference>
<evidence type="ECO:0000256" key="4">
    <source>
        <dbReference type="RuleBase" id="RU003718"/>
    </source>
</evidence>
<dbReference type="Proteomes" id="UP000009046">
    <property type="component" value="Unassembled WGS sequence"/>
</dbReference>
<dbReference type="OMA" id="WKYEGSA"/>
<feature type="signal peptide" evidence="5">
    <location>
        <begin position="1"/>
        <end position="27"/>
    </location>
</feature>
<evidence type="ECO:0000256" key="1">
    <source>
        <dbReference type="ARBA" id="ARBA00009995"/>
    </source>
</evidence>
<dbReference type="AlphaFoldDB" id="E0W3E2"/>
<dbReference type="CDD" id="cd03784">
    <property type="entry name" value="GT1_Gtf-like"/>
    <property type="match status" value="1"/>
</dbReference>
<accession>E0W3E2</accession>
<dbReference type="RefSeq" id="XP_002432886.1">
    <property type="nucleotide sequence ID" value="XM_002432841.1"/>
</dbReference>
<evidence type="ECO:0000256" key="5">
    <source>
        <dbReference type="RuleBase" id="RU362059"/>
    </source>
</evidence>
<dbReference type="PROSITE" id="PS00375">
    <property type="entry name" value="UDPGT"/>
    <property type="match status" value="1"/>
</dbReference>
<dbReference type="OrthoDB" id="5835829at2759"/>
<comment type="similarity">
    <text evidence="1 4">Belongs to the UDP-glycosyltransferase family.</text>
</comment>
<keyword evidence="5" id="KW-0732">Signal</keyword>
<dbReference type="PANTHER" id="PTHR48043:SF27">
    <property type="entry name" value="UDP-GLUCURONOSYLTRANSFERASE"/>
    <property type="match status" value="1"/>
</dbReference>
<dbReference type="FunCoup" id="E0W3E2">
    <property type="interactions" value="3"/>
</dbReference>
<dbReference type="EMBL" id="DS235882">
    <property type="protein sequence ID" value="EEB20148.1"/>
    <property type="molecule type" value="Genomic_DNA"/>
</dbReference>
<protein>
    <recommendedName>
        <fullName evidence="5">UDP-glucuronosyltransferase</fullName>
        <ecNumber evidence="5">2.4.1.17</ecNumber>
    </recommendedName>
</protein>
<dbReference type="HOGENOM" id="CLU_012949_0_2_1"/>
<dbReference type="EC" id="2.4.1.17" evidence="5"/>
<dbReference type="PANTHER" id="PTHR48043">
    <property type="entry name" value="EG:EG0003.4 PROTEIN-RELATED"/>
    <property type="match status" value="1"/>
</dbReference>
<dbReference type="GO" id="GO:0015020">
    <property type="term" value="F:glucuronosyltransferase activity"/>
    <property type="evidence" value="ECO:0007669"/>
    <property type="project" value="UniProtKB-EC"/>
</dbReference>
<sequence>MRLIRRTKWRFIVGLLSLAFTIKISQCAEILMITMGGTKSHKIPFLELGKGLYGRGHNITFINPFPPVRPVEGILEITPPGLVFYVRNYTNWDLLGSRLRGEEPLSPSDIFRYGFQVCDHFLRDFETRQLLNSGNKYDLMIMDGAFPECALGLAYHFKVPYMYINTVGLYMGSISASGSPVPWSMTPFFARSFTDDMTIIDRIKNVGFLSLLTFLHYLSTKLFVQNVVRAHLGNSVPDLFEMTSNVSFVIQIGHHSVTYPRPFLPNILEAGCIHCKPPKPLPKDLEDFINIGGDRGFILMSMGSSVQTFNFPEYLRLLFIQVFAQLPYQVLWKWDEDNMSDLPKNVKLSRWLPQQDLLGHPKIRAFVTHGGLLSMLETVFHGVPIITMPVFCDHEGDARKAELDGYAIKLEVGELTPEKLLRALKMIIQDPKYKENARERSIYLRDVPSSPLRTALYWTEYVLRHKGASHLKSPSRNLSVIQYYLIDTVRKKK</sequence>
<proteinExistence type="inferred from homology"/>
<dbReference type="CTD" id="8237027"/>
<dbReference type="KEGG" id="phu:Phum_PHUM603680"/>
<reference evidence="6" key="2">
    <citation type="submission" date="2007-04" db="EMBL/GenBank/DDBJ databases">
        <title>The genome of the human body louse.</title>
        <authorList>
            <consortium name="The Human Body Louse Genome Consortium"/>
            <person name="Kirkness E."/>
            <person name="Walenz B."/>
            <person name="Hass B."/>
            <person name="Bruggner R."/>
            <person name="Strausberg R."/>
        </authorList>
    </citation>
    <scope>NUCLEOTIDE SEQUENCE</scope>
    <source>
        <strain evidence="6">USDA</strain>
    </source>
</reference>
<keyword evidence="3 4" id="KW-0808">Transferase</keyword>
<keyword evidence="2 4" id="KW-0328">Glycosyltransferase</keyword>
<evidence type="ECO:0000256" key="2">
    <source>
        <dbReference type="ARBA" id="ARBA00022676"/>
    </source>
</evidence>
<dbReference type="FunFam" id="3.40.50.2000:FF:000021">
    <property type="entry name" value="UDP-glucuronosyltransferase"/>
    <property type="match status" value="1"/>
</dbReference>
<dbReference type="Gene3D" id="3.40.50.2000">
    <property type="entry name" value="Glycogen Phosphorylase B"/>
    <property type="match status" value="2"/>
</dbReference>
<reference evidence="6" key="1">
    <citation type="submission" date="2007-04" db="EMBL/GenBank/DDBJ databases">
        <title>Annotation of Pediculus humanus corporis strain USDA.</title>
        <authorList>
            <person name="Kirkness E."/>
            <person name="Hannick L."/>
            <person name="Hass B."/>
            <person name="Bruggner R."/>
            <person name="Lawson D."/>
            <person name="Bidwell S."/>
            <person name="Joardar V."/>
            <person name="Caler E."/>
            <person name="Walenz B."/>
            <person name="Inman J."/>
            <person name="Schobel S."/>
            <person name="Galinsky K."/>
            <person name="Amedeo P."/>
            <person name="Strausberg R."/>
        </authorList>
    </citation>
    <scope>NUCLEOTIDE SEQUENCE</scope>
    <source>
        <strain evidence="6">USDA</strain>
    </source>
</reference>